<dbReference type="GO" id="GO:0003677">
    <property type="term" value="F:DNA binding"/>
    <property type="evidence" value="ECO:0007669"/>
    <property type="project" value="UniProtKB-KW"/>
</dbReference>
<dbReference type="InterPro" id="IPR001098">
    <property type="entry name" value="DNA-dir_DNA_pol_A_palm_dom"/>
</dbReference>
<accession>A0A401FKU5</accession>
<evidence type="ECO:0000313" key="11">
    <source>
        <dbReference type="Proteomes" id="UP000286974"/>
    </source>
</evidence>
<dbReference type="AlphaFoldDB" id="A0A401FKU5"/>
<dbReference type="FunFam" id="1.10.150.20:FF:000002">
    <property type="entry name" value="DNA polymerase I"/>
    <property type="match status" value="1"/>
</dbReference>
<protein>
    <recommendedName>
        <fullName evidence="2">DNA-directed DNA polymerase</fullName>
        <ecNumber evidence="2">2.7.7.7</ecNumber>
    </recommendedName>
</protein>
<dbReference type="Gene3D" id="1.10.150.20">
    <property type="entry name" value="5' to 3' exonuclease, C-terminal subdomain"/>
    <property type="match status" value="1"/>
</dbReference>
<comment type="caution">
    <text evidence="10">The sequence shown here is derived from an EMBL/GenBank/DDBJ whole genome shotgun (WGS) entry which is preliminary data.</text>
</comment>
<dbReference type="Pfam" id="PF00476">
    <property type="entry name" value="DNA_pol_A"/>
    <property type="match status" value="1"/>
</dbReference>
<dbReference type="SUPFAM" id="SSF56672">
    <property type="entry name" value="DNA/RNA polymerases"/>
    <property type="match status" value="1"/>
</dbReference>
<keyword evidence="3 10" id="KW-0808">Transferase</keyword>
<dbReference type="EMBL" id="BEXA01000002">
    <property type="protein sequence ID" value="GAY72831.1"/>
    <property type="molecule type" value="Genomic_DNA"/>
</dbReference>
<gene>
    <name evidence="10" type="ORF">NBRC111893_977</name>
</gene>
<evidence type="ECO:0000256" key="5">
    <source>
        <dbReference type="ARBA" id="ARBA00022705"/>
    </source>
</evidence>
<dbReference type="Proteomes" id="UP000286974">
    <property type="component" value="Unassembled WGS sequence"/>
</dbReference>
<keyword evidence="7" id="KW-0238">DNA-binding</keyword>
<comment type="catalytic activity">
    <reaction evidence="8">
        <text>DNA(n) + a 2'-deoxyribonucleoside 5'-triphosphate = DNA(n+1) + diphosphate</text>
        <dbReference type="Rhea" id="RHEA:22508"/>
        <dbReference type="Rhea" id="RHEA-COMP:17339"/>
        <dbReference type="Rhea" id="RHEA-COMP:17340"/>
        <dbReference type="ChEBI" id="CHEBI:33019"/>
        <dbReference type="ChEBI" id="CHEBI:61560"/>
        <dbReference type="ChEBI" id="CHEBI:173112"/>
        <dbReference type="EC" id="2.7.7.7"/>
    </reaction>
</comment>
<dbReference type="PANTHER" id="PTHR10133:SF27">
    <property type="entry name" value="DNA POLYMERASE NU"/>
    <property type="match status" value="1"/>
</dbReference>
<dbReference type="EC" id="2.7.7.7" evidence="2"/>
<evidence type="ECO:0000256" key="2">
    <source>
        <dbReference type="ARBA" id="ARBA00012417"/>
    </source>
</evidence>
<name>A0A401FKU5_9LACO</name>
<dbReference type="InterPro" id="IPR043502">
    <property type="entry name" value="DNA/RNA_pol_sf"/>
</dbReference>
<keyword evidence="11" id="KW-1185">Reference proteome</keyword>
<dbReference type="GO" id="GO:0006302">
    <property type="term" value="P:double-strand break repair"/>
    <property type="evidence" value="ECO:0007669"/>
    <property type="project" value="TreeGrafter"/>
</dbReference>
<feature type="domain" description="DNA-directed DNA polymerase family A palm" evidence="9">
    <location>
        <begin position="1"/>
        <end position="169"/>
    </location>
</feature>
<dbReference type="PRINTS" id="PR00868">
    <property type="entry name" value="DNAPOLI"/>
</dbReference>
<dbReference type="GO" id="GO:0006261">
    <property type="term" value="P:DNA-templated DNA replication"/>
    <property type="evidence" value="ECO:0007669"/>
    <property type="project" value="InterPro"/>
</dbReference>
<evidence type="ECO:0000256" key="7">
    <source>
        <dbReference type="ARBA" id="ARBA00023125"/>
    </source>
</evidence>
<keyword evidence="4 10" id="KW-0548">Nucleotidyltransferase</keyword>
<keyword evidence="6" id="KW-0239">DNA-directed DNA polymerase</keyword>
<dbReference type="SMART" id="SM00482">
    <property type="entry name" value="POLAc"/>
    <property type="match status" value="1"/>
</dbReference>
<evidence type="ECO:0000256" key="4">
    <source>
        <dbReference type="ARBA" id="ARBA00022695"/>
    </source>
</evidence>
<dbReference type="GO" id="GO:0003887">
    <property type="term" value="F:DNA-directed DNA polymerase activity"/>
    <property type="evidence" value="ECO:0007669"/>
    <property type="project" value="UniProtKB-KW"/>
</dbReference>
<sequence>MQAAFKSGEDIHAETARRIFGLASNDDVTSNLRRQAKAVNFGIVYGISDYGLANNTGITRKQAHEFIDRYFEEYPGVKKYTEDVVKFAREHGYVETIAHRRRYLPDINSKSFNLRSFAERTAMNTPIQGSAADIIKIAMIKMDEALKNMDTRMLLQVHDELIFEVPEEELAEIKTLIPKVMDEAIDLAVPLKVESHYGQTWYEAK</sequence>
<dbReference type="InterPro" id="IPR002298">
    <property type="entry name" value="DNA_polymerase_A"/>
</dbReference>
<evidence type="ECO:0000256" key="8">
    <source>
        <dbReference type="ARBA" id="ARBA00049244"/>
    </source>
</evidence>
<comment type="similarity">
    <text evidence="1">Belongs to the DNA polymerase type-A family.</text>
</comment>
<evidence type="ECO:0000256" key="3">
    <source>
        <dbReference type="ARBA" id="ARBA00022679"/>
    </source>
</evidence>
<organism evidence="10 11">
    <name type="scientific">Lentilactobacillus kosonis</name>
    <dbReference type="NCBI Taxonomy" id="2810561"/>
    <lineage>
        <taxon>Bacteria</taxon>
        <taxon>Bacillati</taxon>
        <taxon>Bacillota</taxon>
        <taxon>Bacilli</taxon>
        <taxon>Lactobacillales</taxon>
        <taxon>Lactobacillaceae</taxon>
        <taxon>Lentilactobacillus</taxon>
    </lineage>
</organism>
<evidence type="ECO:0000256" key="6">
    <source>
        <dbReference type="ARBA" id="ARBA00022932"/>
    </source>
</evidence>
<dbReference type="InterPro" id="IPR019760">
    <property type="entry name" value="DNA-dir_DNA_pol_A_CS"/>
</dbReference>
<evidence type="ECO:0000313" key="10">
    <source>
        <dbReference type="EMBL" id="GAY72831.1"/>
    </source>
</evidence>
<evidence type="ECO:0000259" key="9">
    <source>
        <dbReference type="SMART" id="SM00482"/>
    </source>
</evidence>
<reference evidence="10 11" key="1">
    <citation type="submission" date="2017-11" db="EMBL/GenBank/DDBJ databases">
        <title>Draft Genome Sequence of Lactobacillus curieae NBRC 111893 isolated from Koso, a Japanese sugar-Vegetable Fermented Beverage.</title>
        <authorList>
            <person name="Chiou T.Y."/>
            <person name="Oshima K."/>
            <person name="Suda W."/>
            <person name="Hattori M."/>
            <person name="Takahashi T."/>
        </authorList>
    </citation>
    <scope>NUCLEOTIDE SEQUENCE [LARGE SCALE GENOMIC DNA]</scope>
    <source>
        <strain evidence="10 11">NBRC111893</strain>
    </source>
</reference>
<dbReference type="PANTHER" id="PTHR10133">
    <property type="entry name" value="DNA POLYMERASE I"/>
    <property type="match status" value="1"/>
</dbReference>
<keyword evidence="5" id="KW-0235">DNA replication</keyword>
<dbReference type="Gene3D" id="3.30.70.370">
    <property type="match status" value="1"/>
</dbReference>
<dbReference type="PROSITE" id="PS00447">
    <property type="entry name" value="DNA_POLYMERASE_A"/>
    <property type="match status" value="1"/>
</dbReference>
<evidence type="ECO:0000256" key="1">
    <source>
        <dbReference type="ARBA" id="ARBA00007705"/>
    </source>
</evidence>
<proteinExistence type="inferred from homology"/>